<protein>
    <submittedName>
        <fullName evidence="5">2S</fullName>
    </submittedName>
</protein>
<dbReference type="GO" id="GO:0045735">
    <property type="term" value="F:nutrient reservoir activity"/>
    <property type="evidence" value="ECO:0007669"/>
    <property type="project" value="InterPro"/>
</dbReference>
<dbReference type="GeneID" id="105632892"/>
<dbReference type="SUPFAM" id="SSF47699">
    <property type="entry name" value="Bifunctional inhibitor/lipid-transfer protein/seed storage 2S albumin"/>
    <property type="match status" value="1"/>
</dbReference>
<feature type="signal peptide" evidence="3">
    <location>
        <begin position="1"/>
        <end position="20"/>
    </location>
</feature>
<dbReference type="Gene3D" id="1.10.110.10">
    <property type="entry name" value="Plant lipid-transfer and hydrophobic proteins"/>
    <property type="match status" value="1"/>
</dbReference>
<evidence type="ECO:0000313" key="6">
    <source>
        <dbReference type="EMBL" id="KDP39064.1"/>
    </source>
</evidence>
<gene>
    <name evidence="5" type="primary">2S</name>
    <name evidence="6" type="ORF">JCGZ_00821</name>
</gene>
<dbReference type="CDD" id="cd00261">
    <property type="entry name" value="AAI_SS"/>
    <property type="match status" value="1"/>
</dbReference>
<accession>A0A067L4P9</accession>
<sequence length="150" mass="17695">MAKLTILLASFIALLFLVDASIYRTTLITDENDDNQFPPYDRPTSCQQQIQSQQRLRACQQYLRQQTGSPWGRRFDNEENQMEREECCRQLQRMEARCRCDGLRQAIDQLQRRGILGGQDVREAYMLARQLPSECGVSPRQCHFGTRWWF</sequence>
<dbReference type="SMART" id="SM00499">
    <property type="entry name" value="AAI"/>
    <property type="match status" value="1"/>
</dbReference>
<name>A0A067L4P9_JATCU</name>
<dbReference type="RefSeq" id="NP_001295683.1">
    <property type="nucleotide sequence ID" value="NM_001308754.1"/>
</dbReference>
<dbReference type="PANTHER" id="PTHR35496:SF18">
    <property type="entry name" value="BIFUNCTIONAL INHIBITOR_PLANT LIPID TRANSFER PROTEIN_SEED STORAGE HELICAL DOMAIN-CONTAINING PROTEIN"/>
    <property type="match status" value="1"/>
</dbReference>
<evidence type="ECO:0000259" key="4">
    <source>
        <dbReference type="SMART" id="SM00499"/>
    </source>
</evidence>
<evidence type="ECO:0000313" key="5">
    <source>
        <dbReference type="EMBL" id="AIA57959.1"/>
    </source>
</evidence>
<comment type="similarity">
    <text evidence="1">Belongs to the 2S seed storage albumins family.</text>
</comment>
<evidence type="ECO:0000256" key="2">
    <source>
        <dbReference type="SAM" id="Coils"/>
    </source>
</evidence>
<keyword evidence="3" id="KW-0732">Signal</keyword>
<feature type="coiled-coil region" evidence="2">
    <location>
        <begin position="77"/>
        <end position="113"/>
    </location>
</feature>
<proteinExistence type="evidence at transcript level"/>
<feature type="chain" id="PRO_5014010312" evidence="3">
    <location>
        <begin position="21"/>
        <end position="150"/>
    </location>
</feature>
<dbReference type="InterPro" id="IPR000617">
    <property type="entry name" value="Napin/2SS/CON"/>
</dbReference>
<keyword evidence="2" id="KW-0175">Coiled coil</keyword>
<dbReference type="PANTHER" id="PTHR35496">
    <property type="entry name" value="2S SEED STORAGE PROTEIN 1-RELATED"/>
    <property type="match status" value="1"/>
</dbReference>
<organism evidence="6 7">
    <name type="scientific">Jatropha curcas</name>
    <name type="common">Barbados nut</name>
    <dbReference type="NCBI Taxonomy" id="180498"/>
    <lineage>
        <taxon>Eukaryota</taxon>
        <taxon>Viridiplantae</taxon>
        <taxon>Streptophyta</taxon>
        <taxon>Embryophyta</taxon>
        <taxon>Tracheophyta</taxon>
        <taxon>Spermatophyta</taxon>
        <taxon>Magnoliopsida</taxon>
        <taxon>eudicotyledons</taxon>
        <taxon>Gunneridae</taxon>
        <taxon>Pentapetalae</taxon>
        <taxon>rosids</taxon>
        <taxon>fabids</taxon>
        <taxon>Malpighiales</taxon>
        <taxon>Euphorbiaceae</taxon>
        <taxon>Crotonoideae</taxon>
        <taxon>Jatropheae</taxon>
        <taxon>Jatropha</taxon>
    </lineage>
</organism>
<dbReference type="OrthoDB" id="1922883at2759"/>
<evidence type="ECO:0000256" key="3">
    <source>
        <dbReference type="SAM" id="SignalP"/>
    </source>
</evidence>
<dbReference type="Proteomes" id="UP000027138">
    <property type="component" value="Unassembled WGS sequence"/>
</dbReference>
<evidence type="ECO:0000256" key="1">
    <source>
        <dbReference type="ARBA" id="ARBA00008262"/>
    </source>
</evidence>
<keyword evidence="7" id="KW-1185">Reference proteome</keyword>
<dbReference type="AlphaFoldDB" id="A0A067L4P9"/>
<dbReference type="EMBL" id="KF022031">
    <property type="protein sequence ID" value="AIA57959.1"/>
    <property type="molecule type" value="mRNA"/>
</dbReference>
<dbReference type="InterPro" id="IPR036312">
    <property type="entry name" value="Bifun_inhib/LTP/seed_sf"/>
</dbReference>
<dbReference type="InterPro" id="IPR016140">
    <property type="entry name" value="Bifunc_inhib/LTP/seed_store"/>
</dbReference>
<dbReference type="KEGG" id="jcu:105632892"/>
<dbReference type="PRINTS" id="PR00496">
    <property type="entry name" value="NAPIN"/>
</dbReference>
<evidence type="ECO:0000313" key="7">
    <source>
        <dbReference type="Proteomes" id="UP000027138"/>
    </source>
</evidence>
<dbReference type="Pfam" id="PF00234">
    <property type="entry name" value="Tryp_alpha_amyl"/>
    <property type="match status" value="1"/>
</dbReference>
<reference evidence="6 7" key="2">
    <citation type="journal article" date="2014" name="PLoS ONE">
        <title>Global Analysis of Gene Expression Profiles in Physic Nut (Jatropha curcas L.) Seedlings Exposed to Salt Stress.</title>
        <authorList>
            <person name="Zhang L."/>
            <person name="Zhang C."/>
            <person name="Wu P."/>
            <person name="Chen Y."/>
            <person name="Li M."/>
            <person name="Jiang H."/>
            <person name="Wu G."/>
        </authorList>
    </citation>
    <scope>NUCLEOTIDE SEQUENCE [LARGE SCALE GENOMIC DNA]</scope>
    <source>
        <strain evidence="7">cv. GZQX0401</strain>
        <tissue evidence="6">Young leaves</tissue>
    </source>
</reference>
<feature type="domain" description="Bifunctional inhibitor/plant lipid transfer protein/seed storage helical" evidence="4">
    <location>
        <begin position="46"/>
        <end position="142"/>
    </location>
</feature>
<reference evidence="5" key="1">
    <citation type="submission" date="2013-05" db="EMBL/GenBank/DDBJ databases">
        <title>Expression of transcription factor and storage protein genes in developing endosperm of Jatropha curcas L.</title>
        <authorList>
            <person name="Gu K."/>
            <person name="Zhang S."/>
            <person name="Luo Y."/>
            <person name="Yi C."/>
            <person name="Hong Y."/>
            <person name="Yin Z."/>
        </authorList>
    </citation>
    <scope>NUCLEOTIDE SEQUENCE</scope>
</reference>
<dbReference type="EMBL" id="KK914353">
    <property type="protein sequence ID" value="KDP39064.1"/>
    <property type="molecule type" value="Genomic_DNA"/>
</dbReference>